<dbReference type="AlphaFoldDB" id="A0AAE3JDT2"/>
<protein>
    <submittedName>
        <fullName evidence="6">Manganese efflux pump</fullName>
    </submittedName>
</protein>
<proteinExistence type="predicted"/>
<accession>A0AAE3JDT2</accession>
<name>A0AAE3JDT2_9FIRM</name>
<gene>
    <name evidence="6" type="ORF">LKD81_04330</name>
</gene>
<feature type="transmembrane region" description="Helical" evidence="5">
    <location>
        <begin position="34"/>
        <end position="58"/>
    </location>
</feature>
<organism evidence="6 7">
    <name type="scientific">Hominifimenecus microfluidus</name>
    <dbReference type="NCBI Taxonomy" id="2885348"/>
    <lineage>
        <taxon>Bacteria</taxon>
        <taxon>Bacillati</taxon>
        <taxon>Bacillota</taxon>
        <taxon>Clostridia</taxon>
        <taxon>Lachnospirales</taxon>
        <taxon>Lachnospiraceae</taxon>
        <taxon>Hominifimenecus</taxon>
    </lineage>
</organism>
<dbReference type="PANTHER" id="PTHR35529">
    <property type="entry name" value="MANGANESE EFFLUX PUMP MNTP-RELATED"/>
    <property type="match status" value="1"/>
</dbReference>
<comment type="caution">
    <text evidence="6">The sequence shown here is derived from an EMBL/GenBank/DDBJ whole genome shotgun (WGS) entry which is preliminary data.</text>
</comment>
<sequence length="181" mass="20479">MITMLILSLGIGIYVFGISQQIGYTQEVLHWKRILFLGVSFGLMEMLMLLFGVGLSVWIPTQRWLQEVVIIALILIGADMFRRAVWGKAPEERREELVSLQRLFVIALSAEIKTVLIGFCFAWEGRSPWVYAPMIWGVSTIVAVLGFTYGYHMGCRFWKALTGIGGIFLILASLGVYFHLI</sequence>
<keyword evidence="2 5" id="KW-0812">Transmembrane</keyword>
<evidence type="ECO:0000256" key="5">
    <source>
        <dbReference type="SAM" id="Phobius"/>
    </source>
</evidence>
<keyword evidence="7" id="KW-1185">Reference proteome</keyword>
<keyword evidence="1" id="KW-1003">Cell membrane</keyword>
<feature type="transmembrane region" description="Helical" evidence="5">
    <location>
        <begin position="161"/>
        <end position="180"/>
    </location>
</feature>
<evidence type="ECO:0000256" key="2">
    <source>
        <dbReference type="ARBA" id="ARBA00022692"/>
    </source>
</evidence>
<dbReference type="InterPro" id="IPR003810">
    <property type="entry name" value="Mntp/YtaF"/>
</dbReference>
<evidence type="ECO:0000313" key="7">
    <source>
        <dbReference type="Proteomes" id="UP001198182"/>
    </source>
</evidence>
<evidence type="ECO:0000256" key="1">
    <source>
        <dbReference type="ARBA" id="ARBA00022475"/>
    </source>
</evidence>
<evidence type="ECO:0000313" key="6">
    <source>
        <dbReference type="EMBL" id="MCC2230229.1"/>
    </source>
</evidence>
<dbReference type="EMBL" id="JAJEQR010000009">
    <property type="protein sequence ID" value="MCC2230229.1"/>
    <property type="molecule type" value="Genomic_DNA"/>
</dbReference>
<feature type="transmembrane region" description="Helical" evidence="5">
    <location>
        <begin position="129"/>
        <end position="149"/>
    </location>
</feature>
<feature type="transmembrane region" description="Helical" evidence="5">
    <location>
        <begin position="103"/>
        <end position="123"/>
    </location>
</feature>
<reference evidence="6" key="1">
    <citation type="submission" date="2021-10" db="EMBL/GenBank/DDBJ databases">
        <title>Anaerobic single-cell dispensing facilitates the cultivation of human gut bacteria.</title>
        <authorList>
            <person name="Afrizal A."/>
        </authorList>
    </citation>
    <scope>NUCLEOTIDE SEQUENCE</scope>
    <source>
        <strain evidence="6">CLA-AA-H215</strain>
    </source>
</reference>
<dbReference type="Pfam" id="PF02659">
    <property type="entry name" value="Mntp"/>
    <property type="match status" value="1"/>
</dbReference>
<dbReference type="RefSeq" id="WP_308452982.1">
    <property type="nucleotide sequence ID" value="NZ_JAJEQR010000009.1"/>
</dbReference>
<dbReference type="Proteomes" id="UP001198182">
    <property type="component" value="Unassembled WGS sequence"/>
</dbReference>
<evidence type="ECO:0000256" key="3">
    <source>
        <dbReference type="ARBA" id="ARBA00022989"/>
    </source>
</evidence>
<keyword evidence="4 5" id="KW-0472">Membrane</keyword>
<evidence type="ECO:0000256" key="4">
    <source>
        <dbReference type="ARBA" id="ARBA00023136"/>
    </source>
</evidence>
<dbReference type="PANTHER" id="PTHR35529:SF1">
    <property type="entry name" value="MANGANESE EFFLUX PUMP MNTP-RELATED"/>
    <property type="match status" value="1"/>
</dbReference>
<feature type="transmembrane region" description="Helical" evidence="5">
    <location>
        <begin position="6"/>
        <end position="22"/>
    </location>
</feature>
<keyword evidence="3 5" id="KW-1133">Transmembrane helix</keyword>